<keyword evidence="3" id="KW-1185">Reference proteome</keyword>
<dbReference type="EMBL" id="VULO01000016">
    <property type="protein sequence ID" value="MSS85381.1"/>
    <property type="molecule type" value="Genomic_DNA"/>
</dbReference>
<sequence>MLLGVKRKDNRNTFTVSDPTLILQALVSLKDTRVLEYRRDRAVQYLRVWQIVKDPLCPGCGGRAWVKDRVEVSYIDLPVYGKPMRLVWRKHRFWCPRLDCQKKSWVGTDPMTLARTLTATSR</sequence>
<proteinExistence type="predicted"/>
<evidence type="ECO:0000313" key="3">
    <source>
        <dbReference type="Proteomes" id="UP000470875"/>
    </source>
</evidence>
<accession>A0A6N7W7M2</accession>
<evidence type="ECO:0000313" key="2">
    <source>
        <dbReference type="EMBL" id="MSS85381.1"/>
    </source>
</evidence>
<protein>
    <submittedName>
        <fullName evidence="2">Transposase family protein</fullName>
    </submittedName>
</protein>
<dbReference type="InterPro" id="IPR029261">
    <property type="entry name" value="Transposase_Znf"/>
</dbReference>
<feature type="domain" description="Transposase IS204/IS1001/IS1096/IS1165 zinc-finger" evidence="1">
    <location>
        <begin position="55"/>
        <end position="97"/>
    </location>
</feature>
<organism evidence="2 3">
    <name type="scientific">Scrofimicrobium canadense</name>
    <dbReference type="NCBI Taxonomy" id="2652290"/>
    <lineage>
        <taxon>Bacteria</taxon>
        <taxon>Bacillati</taxon>
        <taxon>Actinomycetota</taxon>
        <taxon>Actinomycetes</taxon>
        <taxon>Actinomycetales</taxon>
        <taxon>Actinomycetaceae</taxon>
        <taxon>Scrofimicrobium</taxon>
    </lineage>
</organism>
<name>A0A6N7W7M2_9ACTO</name>
<dbReference type="Pfam" id="PF14690">
    <property type="entry name" value="Zn_ribbon_ISL3"/>
    <property type="match status" value="1"/>
</dbReference>
<dbReference type="Proteomes" id="UP000470875">
    <property type="component" value="Unassembled WGS sequence"/>
</dbReference>
<gene>
    <name evidence="2" type="ORF">FYJ24_11605</name>
</gene>
<comment type="caution">
    <text evidence="2">The sequence shown here is derived from an EMBL/GenBank/DDBJ whole genome shotgun (WGS) entry which is preliminary data.</text>
</comment>
<dbReference type="AlphaFoldDB" id="A0A6N7W7M2"/>
<reference evidence="2 3" key="1">
    <citation type="submission" date="2019-08" db="EMBL/GenBank/DDBJ databases">
        <title>In-depth cultivation of the pig gut microbiome towards novel bacterial diversity and tailored functional studies.</title>
        <authorList>
            <person name="Wylensek D."/>
            <person name="Hitch T.C.A."/>
            <person name="Clavel T."/>
        </authorList>
    </citation>
    <scope>NUCLEOTIDE SEQUENCE [LARGE SCALE GENOMIC DNA]</scope>
    <source>
        <strain evidence="2 3">WB03_NA08</strain>
    </source>
</reference>
<evidence type="ECO:0000259" key="1">
    <source>
        <dbReference type="Pfam" id="PF14690"/>
    </source>
</evidence>